<dbReference type="Pfam" id="PF12022">
    <property type="entry name" value="COG2_C"/>
    <property type="match status" value="1"/>
</dbReference>
<keyword evidence="4" id="KW-0813">Transport</keyword>
<dbReference type="GO" id="GO:0006891">
    <property type="term" value="P:intra-Golgi vesicle-mediated transport"/>
    <property type="evidence" value="ECO:0007669"/>
    <property type="project" value="TreeGrafter"/>
</dbReference>
<dbReference type="GO" id="GO:0000139">
    <property type="term" value="C:Golgi membrane"/>
    <property type="evidence" value="ECO:0007669"/>
    <property type="project" value="UniProtKB-SubCell"/>
</dbReference>
<feature type="region of interest" description="Disordered" evidence="10">
    <location>
        <begin position="581"/>
        <end position="624"/>
    </location>
</feature>
<gene>
    <name evidence="13" type="ORF">AAT19DRAFT_9067</name>
</gene>
<comment type="subcellular location">
    <subcellularLocation>
        <location evidence="1">Golgi apparatus membrane</location>
        <topology evidence="1">Peripheral membrane protein</topology>
    </subcellularLocation>
</comment>
<evidence type="ECO:0000256" key="5">
    <source>
        <dbReference type="ARBA" id="ARBA00022927"/>
    </source>
</evidence>
<evidence type="ECO:0000256" key="1">
    <source>
        <dbReference type="ARBA" id="ARBA00004395"/>
    </source>
</evidence>
<evidence type="ECO:0000259" key="12">
    <source>
        <dbReference type="Pfam" id="PF12022"/>
    </source>
</evidence>
<keyword evidence="5" id="KW-0653">Protein transport</keyword>
<feature type="compositionally biased region" description="Low complexity" evidence="10">
    <location>
        <begin position="15"/>
        <end position="30"/>
    </location>
</feature>
<dbReference type="Proteomes" id="UP000239560">
    <property type="component" value="Unassembled WGS sequence"/>
</dbReference>
<proteinExistence type="inferred from homology"/>
<comment type="caution">
    <text evidence="13">The sequence shown here is derived from an EMBL/GenBank/DDBJ whole genome shotgun (WGS) entry which is preliminary data.</text>
</comment>
<evidence type="ECO:0000256" key="3">
    <source>
        <dbReference type="ARBA" id="ARBA00020977"/>
    </source>
</evidence>
<evidence type="ECO:0000256" key="6">
    <source>
        <dbReference type="ARBA" id="ARBA00023034"/>
    </source>
</evidence>
<dbReference type="PANTHER" id="PTHR12961">
    <property type="entry name" value="CONSERVED OLIGOMERIC GOLGI COMPLEX COMPONENT 2"/>
    <property type="match status" value="1"/>
</dbReference>
<feature type="coiled-coil region" evidence="9">
    <location>
        <begin position="148"/>
        <end position="175"/>
    </location>
</feature>
<dbReference type="PANTHER" id="PTHR12961:SF0">
    <property type="entry name" value="CONSERVED OLIGOMERIC GOLGI COMPLEX SUBUNIT 2"/>
    <property type="match status" value="1"/>
</dbReference>
<dbReference type="GO" id="GO:0007030">
    <property type="term" value="P:Golgi organization"/>
    <property type="evidence" value="ECO:0007669"/>
    <property type="project" value="InterPro"/>
</dbReference>
<dbReference type="GO" id="GO:0017119">
    <property type="term" value="C:Golgi transport complex"/>
    <property type="evidence" value="ECO:0007669"/>
    <property type="project" value="TreeGrafter"/>
</dbReference>
<dbReference type="EMBL" id="LCTV02000001">
    <property type="protein sequence ID" value="PRQ77999.1"/>
    <property type="molecule type" value="Genomic_DNA"/>
</dbReference>
<dbReference type="AlphaFoldDB" id="A0A2T0AJ28"/>
<dbReference type="GO" id="GO:0015031">
    <property type="term" value="P:protein transport"/>
    <property type="evidence" value="ECO:0007669"/>
    <property type="project" value="UniProtKB-KW"/>
</dbReference>
<evidence type="ECO:0000313" key="13">
    <source>
        <dbReference type="EMBL" id="PRQ77999.1"/>
    </source>
</evidence>
<organism evidence="13 14">
    <name type="scientific">Rhodotorula toruloides</name>
    <name type="common">Yeast</name>
    <name type="synonym">Rhodosporidium toruloides</name>
    <dbReference type="NCBI Taxonomy" id="5286"/>
    <lineage>
        <taxon>Eukaryota</taxon>
        <taxon>Fungi</taxon>
        <taxon>Dikarya</taxon>
        <taxon>Basidiomycota</taxon>
        <taxon>Pucciniomycotina</taxon>
        <taxon>Microbotryomycetes</taxon>
        <taxon>Sporidiobolales</taxon>
        <taxon>Sporidiobolaceae</taxon>
        <taxon>Rhodotorula</taxon>
    </lineage>
</organism>
<dbReference type="InterPro" id="IPR024602">
    <property type="entry name" value="COG_su2_N"/>
</dbReference>
<dbReference type="Pfam" id="PF06148">
    <property type="entry name" value="COG2_N"/>
    <property type="match status" value="1"/>
</dbReference>
<dbReference type="InterPro" id="IPR024603">
    <property type="entry name" value="COG_complex_COG2_C"/>
</dbReference>
<evidence type="ECO:0000256" key="7">
    <source>
        <dbReference type="ARBA" id="ARBA00023136"/>
    </source>
</evidence>
<evidence type="ECO:0000256" key="9">
    <source>
        <dbReference type="SAM" id="Coils"/>
    </source>
</evidence>
<evidence type="ECO:0000256" key="10">
    <source>
        <dbReference type="SAM" id="MobiDB-lite"/>
    </source>
</evidence>
<feature type="compositionally biased region" description="Low complexity" evidence="10">
    <location>
        <begin position="581"/>
        <end position="594"/>
    </location>
</feature>
<dbReference type="InterPro" id="IPR009316">
    <property type="entry name" value="COG2"/>
</dbReference>
<keyword evidence="6" id="KW-0333">Golgi apparatus</keyword>
<dbReference type="OrthoDB" id="332281at2759"/>
<keyword evidence="9" id="KW-0175">Coiled coil</keyword>
<evidence type="ECO:0000256" key="2">
    <source>
        <dbReference type="ARBA" id="ARBA00007603"/>
    </source>
</evidence>
<keyword evidence="7" id="KW-0472">Membrane</keyword>
<evidence type="ECO:0000256" key="4">
    <source>
        <dbReference type="ARBA" id="ARBA00022448"/>
    </source>
</evidence>
<reference evidence="13 14" key="1">
    <citation type="journal article" date="2018" name="Elife">
        <title>Functional genomics of lipid metabolism in the oleaginous yeast Rhodosporidium toruloides.</title>
        <authorList>
            <person name="Coradetti S.T."/>
            <person name="Pinel D."/>
            <person name="Geiselman G."/>
            <person name="Ito M."/>
            <person name="Mondo S."/>
            <person name="Reilly M.C."/>
            <person name="Cheng Y.F."/>
            <person name="Bauer S."/>
            <person name="Grigoriev I."/>
            <person name="Gladden J.M."/>
            <person name="Simmons B.A."/>
            <person name="Brem R."/>
            <person name="Arkin A.P."/>
            <person name="Skerker J.M."/>
        </authorList>
    </citation>
    <scope>NUCLEOTIDE SEQUENCE [LARGE SCALE GENOMIC DNA]</scope>
    <source>
        <strain evidence="13 14">NBRC 0880</strain>
    </source>
</reference>
<feature type="domain" description="COG complex component COG2 C-terminal" evidence="12">
    <location>
        <begin position="482"/>
        <end position="818"/>
    </location>
</feature>
<evidence type="ECO:0000313" key="14">
    <source>
        <dbReference type="Proteomes" id="UP000239560"/>
    </source>
</evidence>
<evidence type="ECO:0000256" key="8">
    <source>
        <dbReference type="ARBA" id="ARBA00031344"/>
    </source>
</evidence>
<feature type="region of interest" description="Disordered" evidence="10">
    <location>
        <begin position="1"/>
        <end position="37"/>
    </location>
</feature>
<protein>
    <recommendedName>
        <fullName evidence="3">Conserved oligomeric Golgi complex subunit 2</fullName>
    </recommendedName>
    <alternativeName>
        <fullName evidence="8">Component of oligomeric Golgi complex 2</fullName>
    </alternativeName>
</protein>
<sequence>MAEDALQDPFNPAQPTTASPSRPTTLSLPSKPALSHRPSFTTVLSTADLSAAVEGQVDLPSAPPLSHEALAGDDFDASEFLLARRHTPLDDLRSELRGYLATLRTSLVGVINEEYEAFIGLSLGLKHAAVSQSLATIHRPVLSIRGEVMRVKDELENMRSEMSGVLDERKEVREMKAMMRRLLATEEAVDKVEGLLKPAGEADKSRSLDLAVDSPAKRLERIASEYTHMLYLVERAGNLPFVKALQPRIDRVTSALRTDLSSLLSAILAGSPSTPTYREELAIALRTFLSLGLVSQVEDIVRRGVVRPFVKHAIHRDALSSPIDSPALSSHPAHVPPSYRIEPIAVPPAHREGRDAAPLTALYNRILAFVSHDCGVLLDVAERGLASQHDRRSVDTDGAVSKDGDAEKVEGFEILTNALFDETGTALMGELGGVIYAAGRPTVFHQNYLLTTVFVSRIESLSPTLARLTSLRSHSTYTTLLKRFQLPVYFQLRFKDAVTSVERAFEVGQASGGGGAEGFVMSESEAAFKALRRCWDEDVWLEELAGRFWRLTLQIVSRYRTWLNDRVPRYVLPTSASSANLAAAAPGSPASRASFDGDRSRLAASAGNSRPATPGPASGNDEVSEETTLRQLTVLIADAQTMERKVLELFKERIRGRLPADVRDEAGDIMRDSLSSVTAIVPSLSSQITTILIKRCAEHLKLVRSVASQVRASTRKGPSEPSYFVHNILKEVRAYLGGPGRVVEEELRRRLATVVVEDIAGRYTSILSTQKKTEDSLRWLKKGRQGLSFFGRAASSASPADDGSSDDDRVKMQMQLDVETLAKDAEELGVDVEGCEAFRTLRRAAAGEVKEEEGKK</sequence>
<accession>A0A2T0AJ28</accession>
<comment type="similarity">
    <text evidence="2">Belongs to the COG2 family.</text>
</comment>
<feature type="domain" description="Conserved oligomeric Golgi complex subunit 2 N-terminal" evidence="11">
    <location>
        <begin position="65"/>
        <end position="126"/>
    </location>
</feature>
<evidence type="ECO:0000259" key="11">
    <source>
        <dbReference type="Pfam" id="PF06148"/>
    </source>
</evidence>
<name>A0A2T0AJ28_RHOTO</name>